<dbReference type="InterPro" id="IPR016181">
    <property type="entry name" value="Acyl_CoA_acyltransferase"/>
</dbReference>
<proteinExistence type="predicted"/>
<comment type="caution">
    <text evidence="2">The sequence shown here is derived from an EMBL/GenBank/DDBJ whole genome shotgun (WGS) entry which is preliminary data.</text>
</comment>
<dbReference type="SUPFAM" id="SSF55729">
    <property type="entry name" value="Acyl-CoA N-acyltransferases (Nat)"/>
    <property type="match status" value="1"/>
</dbReference>
<dbReference type="InterPro" id="IPR000182">
    <property type="entry name" value="GNAT_dom"/>
</dbReference>
<dbReference type="Proteomes" id="UP001234495">
    <property type="component" value="Unassembled WGS sequence"/>
</dbReference>
<dbReference type="RefSeq" id="WP_307339022.1">
    <property type="nucleotide sequence ID" value="NZ_JAUSUD010000004.1"/>
</dbReference>
<dbReference type="PANTHER" id="PTHR43610:SF1">
    <property type="entry name" value="N-ACETYLTRANSFERASE DOMAIN-CONTAINING PROTEIN"/>
    <property type="match status" value="1"/>
</dbReference>
<reference evidence="2 3" key="1">
    <citation type="submission" date="2023-07" db="EMBL/GenBank/DDBJ databases">
        <title>Genomic Encyclopedia of Type Strains, Phase IV (KMG-IV): sequencing the most valuable type-strain genomes for metagenomic binning, comparative biology and taxonomic classification.</title>
        <authorList>
            <person name="Goeker M."/>
        </authorList>
    </citation>
    <scope>NUCLEOTIDE SEQUENCE [LARGE SCALE GENOMIC DNA]</scope>
    <source>
        <strain evidence="2 3">DSM 29005</strain>
    </source>
</reference>
<evidence type="ECO:0000259" key="1">
    <source>
        <dbReference type="PROSITE" id="PS51186"/>
    </source>
</evidence>
<sequence length="192" mass="22402">MFDELVGKKIRIVPMKKNHIEGLYEISKEPSIWSHLPKAINTSLDMEAFVEEALTNKETKTEYPFVVILRENNKIIGTTRFLDVSTKNKSLEIGWTWYTPSVWGANINTECKYLLLKHCFETLKCIRVQLKTDERNIRSQKAIEKIGGVKEGVLRNHMIRNDGTYRNSVFYSVIERDWPLVERNLVNLLTNN</sequence>
<evidence type="ECO:0000313" key="3">
    <source>
        <dbReference type="Proteomes" id="UP001234495"/>
    </source>
</evidence>
<dbReference type="PANTHER" id="PTHR43610">
    <property type="entry name" value="BLL6696 PROTEIN"/>
    <property type="match status" value="1"/>
</dbReference>
<protein>
    <submittedName>
        <fullName evidence="2">RimJ/RimL family protein N-acetyltransferase</fullName>
    </submittedName>
</protein>
<dbReference type="Pfam" id="PF13302">
    <property type="entry name" value="Acetyltransf_3"/>
    <property type="match status" value="1"/>
</dbReference>
<gene>
    <name evidence="2" type="ORF">J2S19_001408</name>
</gene>
<keyword evidence="3" id="KW-1185">Reference proteome</keyword>
<accession>A0ABT9ZD10</accession>
<dbReference type="Gene3D" id="3.40.630.30">
    <property type="match status" value="1"/>
</dbReference>
<organism evidence="2 3">
    <name type="scientific">Metabacillus malikii</name>
    <dbReference type="NCBI Taxonomy" id="1504265"/>
    <lineage>
        <taxon>Bacteria</taxon>
        <taxon>Bacillati</taxon>
        <taxon>Bacillota</taxon>
        <taxon>Bacilli</taxon>
        <taxon>Bacillales</taxon>
        <taxon>Bacillaceae</taxon>
        <taxon>Metabacillus</taxon>
    </lineage>
</organism>
<name>A0ABT9ZD10_9BACI</name>
<feature type="domain" description="N-acetyltransferase" evidence="1">
    <location>
        <begin position="10"/>
        <end position="172"/>
    </location>
</feature>
<evidence type="ECO:0000313" key="2">
    <source>
        <dbReference type="EMBL" id="MDQ0230156.1"/>
    </source>
</evidence>
<dbReference type="EMBL" id="JAUSUD010000004">
    <property type="protein sequence ID" value="MDQ0230156.1"/>
    <property type="molecule type" value="Genomic_DNA"/>
</dbReference>
<dbReference type="PROSITE" id="PS51186">
    <property type="entry name" value="GNAT"/>
    <property type="match status" value="1"/>
</dbReference>